<keyword evidence="3" id="KW-0813">Transport</keyword>
<keyword evidence="13" id="KW-1185">Reference proteome</keyword>
<accession>A0A6N6NMW9</accession>
<sequence length="533" mass="57424">MPTDFISLFTAALVAAAAPIIAKLVPRGLVPETVILLLAGALLGPYTAGVIELTDSIDMLSELGLAFLFLLAGYEIDPKSLSGTQGKKGLATWIVSMAIALVLVLLSPSLSVSHIDGLAVAIALTTTALGTLMPIIKERDLEGTPVGGGILSFGTWGELCPVLAMALLLSSRSEWKTLLILAVFVLVCVIMAIVPAKARRGGHRIYRFLASKRNTTSQAFVRVTAVLLIGLVTVSAVFQLDIVLGAFAAGFILRYVIPEGDHELESKLDAIGYGFLIPVFFVVSGAKIDLAGVGENPLLLVLFICALLLVRAVPIVVALSLGKGEDKLSMHNRITVALYCTTALPLIVAVTSVAVKAGAMAQDVAGTLVAAGAVTVFLMPFLASLTYRVVDAKPIVAVQEIAAHPNDIRTILHEHLDMERMMVRQEAAARLAMRSSESKDEDIPWQEAAFALQRKSERKRALDTLLDAAAQDLAAHKDEIEHFIEEGPRGDIVEKATQQREERRKRLARAAVREHQRRQNEIGRMMNSDKKER</sequence>
<evidence type="ECO:0000256" key="2">
    <source>
        <dbReference type="ARBA" id="ARBA00005551"/>
    </source>
</evidence>
<comment type="subcellular location">
    <subcellularLocation>
        <location evidence="1">Membrane</location>
        <topology evidence="1">Multi-pass membrane protein</topology>
    </subcellularLocation>
</comment>
<dbReference type="GeneID" id="98657785"/>
<feature type="compositionally biased region" description="Basic and acidic residues" evidence="9">
    <location>
        <begin position="486"/>
        <end position="504"/>
    </location>
</feature>
<dbReference type="PANTHER" id="PTHR43562">
    <property type="entry name" value="NAPA-TYPE SODIUM/HYDROGEN ANTIPORTER"/>
    <property type="match status" value="1"/>
</dbReference>
<dbReference type="PANTHER" id="PTHR43562:SF1">
    <property type="entry name" value="NA(+)_H(+) ANTIPORTER YJBQ-RELATED"/>
    <property type="match status" value="1"/>
</dbReference>
<feature type="transmembrane region" description="Helical" evidence="10">
    <location>
        <begin position="367"/>
        <end position="387"/>
    </location>
</feature>
<feature type="transmembrane region" description="Helical" evidence="10">
    <location>
        <begin position="118"/>
        <end position="136"/>
    </location>
</feature>
<feature type="transmembrane region" description="Helical" evidence="10">
    <location>
        <begin position="89"/>
        <end position="106"/>
    </location>
</feature>
<gene>
    <name evidence="12" type="ORF">F8C90_05120</name>
</gene>
<evidence type="ECO:0000256" key="1">
    <source>
        <dbReference type="ARBA" id="ARBA00004141"/>
    </source>
</evidence>
<comment type="similarity">
    <text evidence="2">Belongs to the monovalent cation:proton antiporter 2 (CPA2) transporter (TC 2.A.37) family.</text>
</comment>
<evidence type="ECO:0000256" key="8">
    <source>
        <dbReference type="ARBA" id="ARBA00023136"/>
    </source>
</evidence>
<feature type="transmembrane region" description="Helical" evidence="10">
    <location>
        <begin position="34"/>
        <end position="53"/>
    </location>
</feature>
<dbReference type="RefSeq" id="WP_158049385.1">
    <property type="nucleotide sequence ID" value="NZ_WAJR01000009.1"/>
</dbReference>
<evidence type="ECO:0000313" key="12">
    <source>
        <dbReference type="EMBL" id="KAB1640756.1"/>
    </source>
</evidence>
<organism evidence="12 13">
    <name type="scientific">Ellagibacter isourolithinifaciens</name>
    <dbReference type="NCBI Taxonomy" id="2137581"/>
    <lineage>
        <taxon>Bacteria</taxon>
        <taxon>Bacillati</taxon>
        <taxon>Actinomycetota</taxon>
        <taxon>Coriobacteriia</taxon>
        <taxon>Eggerthellales</taxon>
        <taxon>Eggerthellaceae</taxon>
        <taxon>Ellagibacter</taxon>
    </lineage>
</organism>
<protein>
    <submittedName>
        <fullName evidence="12">Cation:proton antiporter</fullName>
    </submittedName>
</protein>
<keyword evidence="5 10" id="KW-0812">Transmembrane</keyword>
<dbReference type="Proteomes" id="UP000468668">
    <property type="component" value="Unassembled WGS sequence"/>
</dbReference>
<keyword evidence="4" id="KW-0050">Antiport</keyword>
<feature type="region of interest" description="Disordered" evidence="9">
    <location>
        <begin position="486"/>
        <end position="533"/>
    </location>
</feature>
<proteinExistence type="inferred from homology"/>
<feature type="compositionally biased region" description="Basic and acidic residues" evidence="9">
    <location>
        <begin position="511"/>
        <end position="533"/>
    </location>
</feature>
<dbReference type="OrthoDB" id="9793589at2"/>
<evidence type="ECO:0000256" key="3">
    <source>
        <dbReference type="ARBA" id="ARBA00022448"/>
    </source>
</evidence>
<evidence type="ECO:0000256" key="10">
    <source>
        <dbReference type="SAM" id="Phobius"/>
    </source>
</evidence>
<dbReference type="GO" id="GO:0015297">
    <property type="term" value="F:antiporter activity"/>
    <property type="evidence" value="ECO:0007669"/>
    <property type="project" value="UniProtKB-KW"/>
</dbReference>
<feature type="transmembrane region" description="Helical" evidence="10">
    <location>
        <begin position="175"/>
        <end position="198"/>
    </location>
</feature>
<name>A0A6N6NMW9_9ACTN</name>
<reference evidence="12 13" key="1">
    <citation type="submission" date="2019-09" db="EMBL/GenBank/DDBJ databases">
        <title>Whole genome shotgun sequencing (WGS) of Ellagibacter isourolithinifaciens DSM 104140(T) and Adlercreutzia muris DSM 29508(T).</title>
        <authorList>
            <person name="Stoll D.A."/>
            <person name="Danylec N."/>
            <person name="Huch M."/>
        </authorList>
    </citation>
    <scope>NUCLEOTIDE SEQUENCE [LARGE SCALE GENOMIC DNA]</scope>
    <source>
        <strain evidence="12 13">DSM 104140</strain>
    </source>
</reference>
<keyword evidence="7" id="KW-0406">Ion transport</keyword>
<dbReference type="Pfam" id="PF00999">
    <property type="entry name" value="Na_H_Exchanger"/>
    <property type="match status" value="1"/>
</dbReference>
<dbReference type="Gene3D" id="1.20.1530.20">
    <property type="match status" value="1"/>
</dbReference>
<dbReference type="EMBL" id="WAJR01000009">
    <property type="protein sequence ID" value="KAB1640756.1"/>
    <property type="molecule type" value="Genomic_DNA"/>
</dbReference>
<feature type="transmembrane region" description="Helical" evidence="10">
    <location>
        <begin position="270"/>
        <end position="288"/>
    </location>
</feature>
<evidence type="ECO:0000256" key="5">
    <source>
        <dbReference type="ARBA" id="ARBA00022692"/>
    </source>
</evidence>
<dbReference type="GO" id="GO:0016020">
    <property type="term" value="C:membrane"/>
    <property type="evidence" value="ECO:0007669"/>
    <property type="project" value="UniProtKB-SubCell"/>
</dbReference>
<evidence type="ECO:0000256" key="6">
    <source>
        <dbReference type="ARBA" id="ARBA00022989"/>
    </source>
</evidence>
<evidence type="ECO:0000256" key="7">
    <source>
        <dbReference type="ARBA" id="ARBA00023065"/>
    </source>
</evidence>
<keyword evidence="6 10" id="KW-1133">Transmembrane helix</keyword>
<dbReference type="InterPro" id="IPR038770">
    <property type="entry name" value="Na+/solute_symporter_sf"/>
</dbReference>
<evidence type="ECO:0000259" key="11">
    <source>
        <dbReference type="Pfam" id="PF00999"/>
    </source>
</evidence>
<dbReference type="AlphaFoldDB" id="A0A6N6NMW9"/>
<feature type="transmembrane region" description="Helical" evidence="10">
    <location>
        <begin position="6"/>
        <end position="22"/>
    </location>
</feature>
<feature type="transmembrane region" description="Helical" evidence="10">
    <location>
        <begin position="219"/>
        <end position="236"/>
    </location>
</feature>
<feature type="transmembrane region" description="Helical" evidence="10">
    <location>
        <begin position="334"/>
        <end position="355"/>
    </location>
</feature>
<dbReference type="InterPro" id="IPR006153">
    <property type="entry name" value="Cation/H_exchanger_TM"/>
</dbReference>
<feature type="transmembrane region" description="Helical" evidence="10">
    <location>
        <begin position="242"/>
        <end position="258"/>
    </location>
</feature>
<feature type="domain" description="Cation/H+ exchanger transmembrane" evidence="11">
    <location>
        <begin position="15"/>
        <end position="382"/>
    </location>
</feature>
<keyword evidence="8 10" id="KW-0472">Membrane</keyword>
<feature type="transmembrane region" description="Helical" evidence="10">
    <location>
        <begin position="300"/>
        <end position="322"/>
    </location>
</feature>
<comment type="caution">
    <text evidence="12">The sequence shown here is derived from an EMBL/GenBank/DDBJ whole genome shotgun (WGS) entry which is preliminary data.</text>
</comment>
<dbReference type="GO" id="GO:1902600">
    <property type="term" value="P:proton transmembrane transport"/>
    <property type="evidence" value="ECO:0007669"/>
    <property type="project" value="InterPro"/>
</dbReference>
<evidence type="ECO:0000256" key="9">
    <source>
        <dbReference type="SAM" id="MobiDB-lite"/>
    </source>
</evidence>
<evidence type="ECO:0000256" key="4">
    <source>
        <dbReference type="ARBA" id="ARBA00022449"/>
    </source>
</evidence>
<evidence type="ECO:0000313" key="13">
    <source>
        <dbReference type="Proteomes" id="UP000468668"/>
    </source>
</evidence>